<feature type="region of interest" description="Disordered" evidence="5">
    <location>
        <begin position="33"/>
        <end position="80"/>
    </location>
</feature>
<evidence type="ECO:0000313" key="7">
    <source>
        <dbReference type="EnsemblMetazoa" id="ADIR004838-PA"/>
    </source>
</evidence>
<dbReference type="GO" id="GO:0005814">
    <property type="term" value="C:centriole"/>
    <property type="evidence" value="ECO:0007669"/>
    <property type="project" value="UniProtKB-SubCell"/>
</dbReference>
<dbReference type="InterPro" id="IPR029135">
    <property type="entry name" value="PPP1R35_C"/>
</dbReference>
<comment type="subcellular location">
    <subcellularLocation>
        <location evidence="1">Cytoplasm</location>
        <location evidence="1">Cytoskeleton</location>
        <location evidence="1">Microtubule organizing center</location>
        <location evidence="1">Centrosome</location>
        <location evidence="1">Centriole</location>
    </subcellularLocation>
</comment>
<evidence type="ECO:0000256" key="3">
    <source>
        <dbReference type="ARBA" id="ARBA00023212"/>
    </source>
</evidence>
<evidence type="ECO:0000256" key="4">
    <source>
        <dbReference type="ARBA" id="ARBA00029452"/>
    </source>
</evidence>
<dbReference type="Proteomes" id="UP000075884">
    <property type="component" value="Unassembled WGS sequence"/>
</dbReference>
<evidence type="ECO:0000256" key="2">
    <source>
        <dbReference type="ARBA" id="ARBA00022490"/>
    </source>
</evidence>
<feature type="domain" description="Protein phosphatase 1 regulatory subunit 35 C-terminal" evidence="6">
    <location>
        <begin position="84"/>
        <end position="217"/>
    </location>
</feature>
<evidence type="ECO:0000256" key="5">
    <source>
        <dbReference type="SAM" id="MobiDB-lite"/>
    </source>
</evidence>
<reference evidence="8" key="1">
    <citation type="submission" date="2013-03" db="EMBL/GenBank/DDBJ databases">
        <title>The Genome Sequence of Anopheles dirus WRAIR2.</title>
        <authorList>
            <consortium name="The Broad Institute Genomics Platform"/>
            <person name="Neafsey D.E."/>
            <person name="Walton C."/>
            <person name="Walker B."/>
            <person name="Young S.K."/>
            <person name="Zeng Q."/>
            <person name="Gargeya S."/>
            <person name="Fitzgerald M."/>
            <person name="Haas B."/>
            <person name="Abouelleil A."/>
            <person name="Allen A.W."/>
            <person name="Alvarado L."/>
            <person name="Arachchi H.M."/>
            <person name="Berlin A.M."/>
            <person name="Chapman S.B."/>
            <person name="Gainer-Dewar J."/>
            <person name="Goldberg J."/>
            <person name="Griggs A."/>
            <person name="Gujja S."/>
            <person name="Hansen M."/>
            <person name="Howarth C."/>
            <person name="Imamovic A."/>
            <person name="Ireland A."/>
            <person name="Larimer J."/>
            <person name="McCowan C."/>
            <person name="Murphy C."/>
            <person name="Pearson M."/>
            <person name="Poon T.W."/>
            <person name="Priest M."/>
            <person name="Roberts A."/>
            <person name="Saif S."/>
            <person name="Shea T."/>
            <person name="Sisk P."/>
            <person name="Sykes S."/>
            <person name="Wortman J."/>
            <person name="Nusbaum C."/>
            <person name="Birren B."/>
        </authorList>
    </citation>
    <scope>NUCLEOTIDE SEQUENCE [LARGE SCALE GENOMIC DNA]</scope>
    <source>
        <strain evidence="8">WRAIR2</strain>
    </source>
</reference>
<comment type="similarity">
    <text evidence="4">Belongs to the PPP1R35 family.</text>
</comment>
<evidence type="ECO:0000259" key="6">
    <source>
        <dbReference type="Pfam" id="PF15503"/>
    </source>
</evidence>
<reference evidence="7" key="2">
    <citation type="submission" date="2020-05" db="UniProtKB">
        <authorList>
            <consortium name="EnsemblMetazoa"/>
        </authorList>
    </citation>
    <scope>IDENTIFICATION</scope>
    <source>
        <strain evidence="7">WRAIR2</strain>
    </source>
</reference>
<evidence type="ECO:0000313" key="8">
    <source>
        <dbReference type="Proteomes" id="UP000075884"/>
    </source>
</evidence>
<keyword evidence="2" id="KW-0963">Cytoplasm</keyword>
<accession>A0A182NB12</accession>
<dbReference type="EnsemblMetazoa" id="ADIR004838-RA">
    <property type="protein sequence ID" value="ADIR004838-PA"/>
    <property type="gene ID" value="ADIR004838"/>
</dbReference>
<feature type="compositionally biased region" description="Polar residues" evidence="5">
    <location>
        <begin position="62"/>
        <end position="80"/>
    </location>
</feature>
<sequence>MGKNKHAKRKQYLGNVDVPLSKSNANVMKTFAFEDLLPPPPKSILKQAAQTKARESKPPAPSSSVGAETSTSASQPNTTKYKQPELHSMLDICNQIETVKQLEPPPVTSIGQLTPLSKKLVNAQITKQLNHQYDQVVFKRLAPVNVNDSVLIPMLGARKTTAPANAKSKYVSKEKDPEPTLSDYLCPILRLPYEFKPQVPPQPLARVASGPAWNNFSNIEYVLRILDEH</sequence>
<protein>
    <recommendedName>
        <fullName evidence="6">Protein phosphatase 1 regulatory subunit 35 C-terminal domain-containing protein</fullName>
    </recommendedName>
</protein>
<dbReference type="AlphaFoldDB" id="A0A182NB12"/>
<organism evidence="7 8">
    <name type="scientific">Anopheles dirus</name>
    <dbReference type="NCBI Taxonomy" id="7168"/>
    <lineage>
        <taxon>Eukaryota</taxon>
        <taxon>Metazoa</taxon>
        <taxon>Ecdysozoa</taxon>
        <taxon>Arthropoda</taxon>
        <taxon>Hexapoda</taxon>
        <taxon>Insecta</taxon>
        <taxon>Pterygota</taxon>
        <taxon>Neoptera</taxon>
        <taxon>Endopterygota</taxon>
        <taxon>Diptera</taxon>
        <taxon>Nematocera</taxon>
        <taxon>Culicoidea</taxon>
        <taxon>Culicidae</taxon>
        <taxon>Anophelinae</taxon>
        <taxon>Anopheles</taxon>
    </lineage>
</organism>
<dbReference type="Pfam" id="PF15503">
    <property type="entry name" value="PPP1R35_C"/>
    <property type="match status" value="1"/>
</dbReference>
<name>A0A182NB12_9DIPT</name>
<keyword evidence="8" id="KW-1185">Reference proteome</keyword>
<proteinExistence type="inferred from homology"/>
<keyword evidence="3" id="KW-0206">Cytoskeleton</keyword>
<dbReference type="VEuPathDB" id="VectorBase:ADIR004838"/>
<evidence type="ECO:0000256" key="1">
    <source>
        <dbReference type="ARBA" id="ARBA00004114"/>
    </source>
</evidence>